<evidence type="ECO:0000313" key="3">
    <source>
        <dbReference type="Proteomes" id="UP000078113"/>
    </source>
</evidence>
<name>A0A8X7N5A9_9BASI</name>
<keyword evidence="1" id="KW-0732">Signal</keyword>
<evidence type="ECO:0000256" key="1">
    <source>
        <dbReference type="SAM" id="SignalP"/>
    </source>
</evidence>
<feature type="chain" id="PRO_5036459357" evidence="1">
    <location>
        <begin position="22"/>
        <end position="397"/>
    </location>
</feature>
<accession>A0A8X7N5A9</accession>
<keyword evidence="3" id="KW-1185">Reference proteome</keyword>
<comment type="caution">
    <text evidence="2">The sequence shown here is derived from an EMBL/GenBank/DDBJ whole genome shotgun (WGS) entry which is preliminary data.</text>
</comment>
<gene>
    <name evidence="2" type="ORF">A4X09_0g5525</name>
</gene>
<reference evidence="2" key="1">
    <citation type="submission" date="2016-04" db="EMBL/GenBank/DDBJ databases">
        <authorList>
            <person name="Nguyen H.D."/>
            <person name="Samba Siva P."/>
            <person name="Cullis J."/>
            <person name="Levesque C.A."/>
            <person name="Hambleton S."/>
        </authorList>
    </citation>
    <scope>NUCLEOTIDE SEQUENCE</scope>
    <source>
        <strain evidence="2">DAOMC 236422</strain>
    </source>
</reference>
<feature type="signal peptide" evidence="1">
    <location>
        <begin position="1"/>
        <end position="21"/>
    </location>
</feature>
<evidence type="ECO:0000313" key="2">
    <source>
        <dbReference type="EMBL" id="KAE8266824.1"/>
    </source>
</evidence>
<dbReference type="EMBL" id="LWDG02000290">
    <property type="protein sequence ID" value="KAE8266824.1"/>
    <property type="molecule type" value="Genomic_DNA"/>
</dbReference>
<proteinExistence type="predicted"/>
<protein>
    <submittedName>
        <fullName evidence="2">Uncharacterized protein</fullName>
    </submittedName>
</protein>
<organism evidence="2 3">
    <name type="scientific">Tilletia walkeri</name>
    <dbReference type="NCBI Taxonomy" id="117179"/>
    <lineage>
        <taxon>Eukaryota</taxon>
        <taxon>Fungi</taxon>
        <taxon>Dikarya</taxon>
        <taxon>Basidiomycota</taxon>
        <taxon>Ustilaginomycotina</taxon>
        <taxon>Exobasidiomycetes</taxon>
        <taxon>Tilletiales</taxon>
        <taxon>Tilletiaceae</taxon>
        <taxon>Tilletia</taxon>
    </lineage>
</organism>
<sequence length="397" mass="41414">MIWSNFAAFLLIAIPASLVEAGPSTSTSCYTVRVSGTQTRTSSLAAQTRRPAITTCPVVKSTTTVARPRTSTSIVVTISTTRVTKNAPPVTQTVTPTIFTVTVPIITVQAPAFTPTATELVIEPSPGTFTSTSTTFTNPPGPTIPVALPRGVAGDDAEEEDDLLERSEDDGVLDRRAGTRITPDNCDSESQRMRGKRVYCRRVVRFAPTTVAGTRTRTVTVRTTIYPRRTATSTVTAVYTSTIFKSGAAVSITAAPTTSTIVASPITTTSTSTAATVTIKSTILTPQPTLVVSRVRSVFCGPRARFYRSNLIGVADGTNQRLNIVELGPGQDCCDAASDIPGAVGFADFGCFVVQISATPLQDFCVAGNPATALLGGPDGGTCGETCSLGGLLQCGS</sequence>
<dbReference type="AlphaFoldDB" id="A0A8X7N5A9"/>
<reference evidence="2" key="2">
    <citation type="journal article" date="2019" name="IMA Fungus">
        <title>Genome sequencing and comparison of five Tilletia species to identify candidate genes for the detection of regulated species infecting wheat.</title>
        <authorList>
            <person name="Nguyen H.D.T."/>
            <person name="Sultana T."/>
            <person name="Kesanakurti P."/>
            <person name="Hambleton S."/>
        </authorList>
    </citation>
    <scope>NUCLEOTIDE SEQUENCE</scope>
    <source>
        <strain evidence="2">DAOMC 236422</strain>
    </source>
</reference>
<dbReference type="Proteomes" id="UP000078113">
    <property type="component" value="Unassembled WGS sequence"/>
</dbReference>